<dbReference type="InterPro" id="IPR027923">
    <property type="entry name" value="Hydrophob_seed_dom"/>
</dbReference>
<dbReference type="AlphaFoldDB" id="A0A6V7P4L6"/>
<evidence type="ECO:0000259" key="1">
    <source>
        <dbReference type="SMART" id="SM00499"/>
    </source>
</evidence>
<dbReference type="InterPro" id="IPR051636">
    <property type="entry name" value="Plant_LTP/defense-related"/>
</dbReference>
<dbReference type="Gene3D" id="1.10.110.10">
    <property type="entry name" value="Plant lipid-transfer and hydrophobic proteins"/>
    <property type="match status" value="1"/>
</dbReference>
<protein>
    <recommendedName>
        <fullName evidence="1">Bifunctional inhibitor/plant lipid transfer protein/seed storage helical domain-containing protein</fullName>
    </recommendedName>
</protein>
<sequence>MMGTDLDHHPGKEPTNENWRLQELHRAHDGHGLLQDHSSSPHPYSLHFIHPLTLACGSCPTPSPETRVDPSFPNNRQTTHHPSADYWQTAHHRPTNHRPAYHYPPIIGGTPPTTVKPGCSPPPQTCPIDALKFGVCIDCLGNEIHLGDPAVQCCPLISGLSGVAAAACLCTTIKAKLLDINVYLPLVFKLLITCGYSIPPGYTCPN</sequence>
<name>A0A6V7P4L6_ANACO</name>
<proteinExistence type="predicted"/>
<organism evidence="2">
    <name type="scientific">Ananas comosus var. bracteatus</name>
    <name type="common">red pineapple</name>
    <dbReference type="NCBI Taxonomy" id="296719"/>
    <lineage>
        <taxon>Eukaryota</taxon>
        <taxon>Viridiplantae</taxon>
        <taxon>Streptophyta</taxon>
        <taxon>Embryophyta</taxon>
        <taxon>Tracheophyta</taxon>
        <taxon>Spermatophyta</taxon>
        <taxon>Magnoliopsida</taxon>
        <taxon>Liliopsida</taxon>
        <taxon>Poales</taxon>
        <taxon>Bromeliaceae</taxon>
        <taxon>Bromelioideae</taxon>
        <taxon>Ananas</taxon>
    </lineage>
</organism>
<dbReference type="SUPFAM" id="SSF47699">
    <property type="entry name" value="Bifunctional inhibitor/lipid-transfer protein/seed storage 2S albumin"/>
    <property type="match status" value="1"/>
</dbReference>
<dbReference type="EMBL" id="LR862145">
    <property type="protein sequence ID" value="CAD1825772.1"/>
    <property type="molecule type" value="Genomic_DNA"/>
</dbReference>
<evidence type="ECO:0000313" key="2">
    <source>
        <dbReference type="EMBL" id="CAD1825772.1"/>
    </source>
</evidence>
<reference evidence="2" key="1">
    <citation type="submission" date="2020-07" db="EMBL/GenBank/DDBJ databases">
        <authorList>
            <person name="Lin J."/>
        </authorList>
    </citation>
    <scope>NUCLEOTIDE SEQUENCE</scope>
</reference>
<accession>A0A6V7P4L6</accession>
<feature type="domain" description="Bifunctional inhibitor/plant lipid transfer protein/seed storage helical" evidence="1">
    <location>
        <begin position="126"/>
        <end position="204"/>
    </location>
</feature>
<gene>
    <name evidence="2" type="ORF">CB5_LOCUS8983</name>
</gene>
<dbReference type="InterPro" id="IPR036312">
    <property type="entry name" value="Bifun_inhib/LTP/seed_sf"/>
</dbReference>
<dbReference type="PANTHER" id="PTHR31731">
    <property type="match status" value="1"/>
</dbReference>
<dbReference type="InterPro" id="IPR016140">
    <property type="entry name" value="Bifunc_inhib/LTP/seed_store"/>
</dbReference>
<dbReference type="SMART" id="SM00499">
    <property type="entry name" value="AAI"/>
    <property type="match status" value="1"/>
</dbReference>
<dbReference type="CDD" id="cd01958">
    <property type="entry name" value="HPS_like"/>
    <property type="match status" value="1"/>
</dbReference>
<dbReference type="Pfam" id="PF14547">
    <property type="entry name" value="Hydrophob_seed"/>
    <property type="match status" value="1"/>
</dbReference>